<name>A0A4C1UYQ1_EUMVA</name>
<comment type="caution">
    <text evidence="1">The sequence shown here is derived from an EMBL/GenBank/DDBJ whole genome shotgun (WGS) entry which is preliminary data.</text>
</comment>
<keyword evidence="2" id="KW-1185">Reference proteome</keyword>
<evidence type="ECO:0000313" key="1">
    <source>
        <dbReference type="EMBL" id="GBP31613.1"/>
    </source>
</evidence>
<dbReference type="Proteomes" id="UP000299102">
    <property type="component" value="Unassembled WGS sequence"/>
</dbReference>
<dbReference type="AlphaFoldDB" id="A0A4C1UYQ1"/>
<protein>
    <submittedName>
        <fullName evidence="1">Uncharacterized protein</fullName>
    </submittedName>
</protein>
<reference evidence="1 2" key="1">
    <citation type="journal article" date="2019" name="Commun. Biol.">
        <title>The bagworm genome reveals a unique fibroin gene that provides high tensile strength.</title>
        <authorList>
            <person name="Kono N."/>
            <person name="Nakamura H."/>
            <person name="Ohtoshi R."/>
            <person name="Tomita M."/>
            <person name="Numata K."/>
            <person name="Arakawa K."/>
        </authorList>
    </citation>
    <scope>NUCLEOTIDE SEQUENCE [LARGE SCALE GENOMIC DNA]</scope>
</reference>
<accession>A0A4C1UYQ1</accession>
<proteinExistence type="predicted"/>
<dbReference type="EMBL" id="BGZK01000248">
    <property type="protein sequence ID" value="GBP31613.1"/>
    <property type="molecule type" value="Genomic_DNA"/>
</dbReference>
<gene>
    <name evidence="1" type="ORF">EVAR_78193_1</name>
</gene>
<sequence length="187" mass="20456">MIIRVFSATGAQIAAHRIDLCKRGRDVVGRHRLRRRSPAAPRRIIIYPYEWMGHDLERAARCGRTLRRRSELLNDAVGVEPPPPPLAEPVPGLAASSMRRTYRTVLIGNLHMHAVFTTYTAYKYAGGASITAGGDLVSDYVLTSDAARGAVRRASAVARPTVSAPLNLLIIKKRAGRIPFSSFLVTG</sequence>
<evidence type="ECO:0000313" key="2">
    <source>
        <dbReference type="Proteomes" id="UP000299102"/>
    </source>
</evidence>
<organism evidence="1 2">
    <name type="scientific">Eumeta variegata</name>
    <name type="common">Bagworm moth</name>
    <name type="synonym">Eumeta japonica</name>
    <dbReference type="NCBI Taxonomy" id="151549"/>
    <lineage>
        <taxon>Eukaryota</taxon>
        <taxon>Metazoa</taxon>
        <taxon>Ecdysozoa</taxon>
        <taxon>Arthropoda</taxon>
        <taxon>Hexapoda</taxon>
        <taxon>Insecta</taxon>
        <taxon>Pterygota</taxon>
        <taxon>Neoptera</taxon>
        <taxon>Endopterygota</taxon>
        <taxon>Lepidoptera</taxon>
        <taxon>Glossata</taxon>
        <taxon>Ditrysia</taxon>
        <taxon>Tineoidea</taxon>
        <taxon>Psychidae</taxon>
        <taxon>Oiketicinae</taxon>
        <taxon>Eumeta</taxon>
    </lineage>
</organism>